<evidence type="ECO:0000256" key="3">
    <source>
        <dbReference type="ARBA" id="ARBA00022989"/>
    </source>
</evidence>
<protein>
    <submittedName>
        <fullName evidence="7">ABC transporter permease</fullName>
    </submittedName>
</protein>
<dbReference type="InterPro" id="IPR013525">
    <property type="entry name" value="ABC2_TM"/>
</dbReference>
<dbReference type="AlphaFoldDB" id="A0A6P0UXL6"/>
<keyword evidence="4 5" id="KW-0472">Membrane</keyword>
<feature type="domain" description="ABC-2 type transporter transmembrane" evidence="6">
    <location>
        <begin position="20"/>
        <end position="375"/>
    </location>
</feature>
<feature type="transmembrane region" description="Helical" evidence="5">
    <location>
        <begin position="310"/>
        <end position="330"/>
    </location>
</feature>
<dbReference type="Gene3D" id="3.40.1710.10">
    <property type="entry name" value="abc type-2 transporter like domain"/>
    <property type="match status" value="1"/>
</dbReference>
<gene>
    <name evidence="7" type="ORF">GWK08_17250</name>
</gene>
<sequence length="390" mass="42820">MKTIITVIKKEFTDIFRDKRTLISAILVPALAFPLLIVGVSKLRVKLSDQEEGKKLKIAFIQAPESLKSGFGKGNFEFMDLDLEDGKTAILNDSLDAMLAFGSNFSQQIDQLKPGDLNIYYKSTNETAYDRVSEEVKSFEEVLLQERMQKLNISSEAIQPLKISENDLAPPKEQIGRRIGGFLPYMFILFCFMGCVVPATALITGEKESGTIETLLTVPASRFKILLGKMITIAMVGLSASLITLLGMVAGLKFLPNIPEDFLEVISNLLGAKFILMLIAMLVPLSLFFAGTLSALVVRAKSFREAQSYVSPLTFLVIIPAMLALIPGVSLNWQTVWIPILNIALATKEIIAGTISIPMYASIVLSLIVLAVMALMASIRQFSKEGMVLK</sequence>
<dbReference type="RefSeq" id="WP_163608499.1">
    <property type="nucleotide sequence ID" value="NZ_JAABOO010000004.1"/>
</dbReference>
<reference evidence="7 8" key="1">
    <citation type="submission" date="2020-01" db="EMBL/GenBank/DDBJ databases">
        <title>Leptobacterium flavescens.</title>
        <authorList>
            <person name="Wang G."/>
        </authorList>
    </citation>
    <scope>NUCLEOTIDE SEQUENCE [LARGE SCALE GENOMIC DNA]</scope>
    <source>
        <strain evidence="7 8">KCTC 22160</strain>
    </source>
</reference>
<keyword evidence="2 5" id="KW-0812">Transmembrane</keyword>
<organism evidence="7 8">
    <name type="scientific">Leptobacterium flavescens</name>
    <dbReference type="NCBI Taxonomy" id="472055"/>
    <lineage>
        <taxon>Bacteria</taxon>
        <taxon>Pseudomonadati</taxon>
        <taxon>Bacteroidota</taxon>
        <taxon>Flavobacteriia</taxon>
        <taxon>Flavobacteriales</taxon>
        <taxon>Flavobacteriaceae</taxon>
        <taxon>Leptobacterium</taxon>
    </lineage>
</organism>
<evidence type="ECO:0000256" key="4">
    <source>
        <dbReference type="ARBA" id="ARBA00023136"/>
    </source>
</evidence>
<keyword evidence="8" id="KW-1185">Reference proteome</keyword>
<dbReference type="GO" id="GO:0140359">
    <property type="term" value="F:ABC-type transporter activity"/>
    <property type="evidence" value="ECO:0007669"/>
    <property type="project" value="InterPro"/>
</dbReference>
<dbReference type="PANTHER" id="PTHR43471">
    <property type="entry name" value="ABC TRANSPORTER PERMEASE"/>
    <property type="match status" value="1"/>
</dbReference>
<evidence type="ECO:0000256" key="1">
    <source>
        <dbReference type="ARBA" id="ARBA00004141"/>
    </source>
</evidence>
<feature type="transmembrane region" description="Helical" evidence="5">
    <location>
        <begin position="350"/>
        <end position="377"/>
    </location>
</feature>
<dbReference type="Proteomes" id="UP000468581">
    <property type="component" value="Unassembled WGS sequence"/>
</dbReference>
<feature type="transmembrane region" description="Helical" evidence="5">
    <location>
        <begin position="21"/>
        <end position="40"/>
    </location>
</feature>
<dbReference type="Pfam" id="PF12698">
    <property type="entry name" value="ABC2_membrane_3"/>
    <property type="match status" value="1"/>
</dbReference>
<name>A0A6P0UXL6_9FLAO</name>
<comment type="subcellular location">
    <subcellularLocation>
        <location evidence="1">Membrane</location>
        <topology evidence="1">Multi-pass membrane protein</topology>
    </subcellularLocation>
</comment>
<accession>A0A6P0UXL6</accession>
<feature type="transmembrane region" description="Helical" evidence="5">
    <location>
        <begin position="182"/>
        <end position="205"/>
    </location>
</feature>
<evidence type="ECO:0000259" key="6">
    <source>
        <dbReference type="Pfam" id="PF12698"/>
    </source>
</evidence>
<evidence type="ECO:0000256" key="2">
    <source>
        <dbReference type="ARBA" id="ARBA00022692"/>
    </source>
</evidence>
<evidence type="ECO:0000313" key="8">
    <source>
        <dbReference type="Proteomes" id="UP000468581"/>
    </source>
</evidence>
<feature type="transmembrane region" description="Helical" evidence="5">
    <location>
        <begin position="226"/>
        <end position="254"/>
    </location>
</feature>
<dbReference type="EMBL" id="JAABOO010000004">
    <property type="protein sequence ID" value="NER15206.1"/>
    <property type="molecule type" value="Genomic_DNA"/>
</dbReference>
<comment type="caution">
    <text evidence="7">The sequence shown here is derived from an EMBL/GenBank/DDBJ whole genome shotgun (WGS) entry which is preliminary data.</text>
</comment>
<keyword evidence="3 5" id="KW-1133">Transmembrane helix</keyword>
<evidence type="ECO:0000313" key="7">
    <source>
        <dbReference type="EMBL" id="NER15206.1"/>
    </source>
</evidence>
<dbReference type="GO" id="GO:0016020">
    <property type="term" value="C:membrane"/>
    <property type="evidence" value="ECO:0007669"/>
    <property type="project" value="UniProtKB-SubCell"/>
</dbReference>
<feature type="transmembrane region" description="Helical" evidence="5">
    <location>
        <begin position="274"/>
        <end position="298"/>
    </location>
</feature>
<evidence type="ECO:0000256" key="5">
    <source>
        <dbReference type="SAM" id="Phobius"/>
    </source>
</evidence>
<proteinExistence type="predicted"/>
<dbReference type="PANTHER" id="PTHR43471:SF3">
    <property type="entry name" value="ABC TRANSPORTER PERMEASE PROTEIN NATB"/>
    <property type="match status" value="1"/>
</dbReference>